<dbReference type="PANTHER" id="PTHR43818:SF12">
    <property type="entry name" value="NADH-DEPENDENT DEHYDROGENASE-RELATED"/>
    <property type="match status" value="1"/>
</dbReference>
<dbReference type="InterPro" id="IPR000683">
    <property type="entry name" value="Gfo/Idh/MocA-like_OxRdtase_N"/>
</dbReference>
<gene>
    <name evidence="3" type="ORF">C5745_06265</name>
</gene>
<dbReference type="Proteomes" id="UP000239711">
    <property type="component" value="Unassembled WGS sequence"/>
</dbReference>
<protein>
    <submittedName>
        <fullName evidence="3">Oxidoreductase</fullName>
    </submittedName>
</protein>
<reference evidence="3 4" key="1">
    <citation type="submission" date="2018-02" db="EMBL/GenBank/DDBJ databases">
        <title>The draft genome of Sphingobacterium sp. 5JN-11.</title>
        <authorList>
            <person name="Liu L."/>
            <person name="Li L."/>
            <person name="Liang L."/>
            <person name="Zhang X."/>
            <person name="Wang T."/>
        </authorList>
    </citation>
    <scope>NUCLEOTIDE SEQUENCE [LARGE SCALE GENOMIC DNA]</scope>
    <source>
        <strain evidence="3 4">5JN-11</strain>
    </source>
</reference>
<dbReference type="SUPFAM" id="SSF55347">
    <property type="entry name" value="Glyceraldehyde-3-phosphate dehydrogenase-like, C-terminal domain"/>
    <property type="match status" value="1"/>
</dbReference>
<dbReference type="Gene3D" id="3.40.50.720">
    <property type="entry name" value="NAD(P)-binding Rossmann-like Domain"/>
    <property type="match status" value="1"/>
</dbReference>
<dbReference type="InterPro" id="IPR055170">
    <property type="entry name" value="GFO_IDH_MocA-like_dom"/>
</dbReference>
<evidence type="ECO:0000259" key="1">
    <source>
        <dbReference type="Pfam" id="PF01408"/>
    </source>
</evidence>
<dbReference type="GO" id="GO:0000166">
    <property type="term" value="F:nucleotide binding"/>
    <property type="evidence" value="ECO:0007669"/>
    <property type="project" value="InterPro"/>
</dbReference>
<name>A0A2S9J6D5_9SPHI</name>
<organism evidence="3 4">
    <name type="scientific">Sphingobacterium haloxyli</name>
    <dbReference type="NCBI Taxonomy" id="2100533"/>
    <lineage>
        <taxon>Bacteria</taxon>
        <taxon>Pseudomonadati</taxon>
        <taxon>Bacteroidota</taxon>
        <taxon>Sphingobacteriia</taxon>
        <taxon>Sphingobacteriales</taxon>
        <taxon>Sphingobacteriaceae</taxon>
        <taxon>Sphingobacterium</taxon>
    </lineage>
</organism>
<dbReference type="Pfam" id="PF01408">
    <property type="entry name" value="GFO_IDH_MocA"/>
    <property type="match status" value="1"/>
</dbReference>
<evidence type="ECO:0000259" key="2">
    <source>
        <dbReference type="Pfam" id="PF22725"/>
    </source>
</evidence>
<dbReference type="PANTHER" id="PTHR43818">
    <property type="entry name" value="BCDNA.GH03377"/>
    <property type="match status" value="1"/>
</dbReference>
<accession>A0A2S9J6D5</accession>
<dbReference type="SUPFAM" id="SSF51735">
    <property type="entry name" value="NAD(P)-binding Rossmann-fold domains"/>
    <property type="match status" value="1"/>
</dbReference>
<feature type="domain" description="GFO/IDH/MocA-like oxidoreductase" evidence="2">
    <location>
        <begin position="168"/>
        <end position="300"/>
    </location>
</feature>
<dbReference type="OrthoDB" id="9771072at2"/>
<evidence type="ECO:0000313" key="3">
    <source>
        <dbReference type="EMBL" id="PRD48299.1"/>
    </source>
</evidence>
<dbReference type="InterPro" id="IPR036291">
    <property type="entry name" value="NAD(P)-bd_dom_sf"/>
</dbReference>
<dbReference type="InterPro" id="IPR050463">
    <property type="entry name" value="Gfo/Idh/MocA_oxidrdct_glycsds"/>
</dbReference>
<dbReference type="AlphaFoldDB" id="A0A2S9J6D5"/>
<proteinExistence type="predicted"/>
<keyword evidence="4" id="KW-1185">Reference proteome</keyword>
<comment type="caution">
    <text evidence="3">The sequence shown here is derived from an EMBL/GenBank/DDBJ whole genome shotgun (WGS) entry which is preliminary data.</text>
</comment>
<dbReference type="Gene3D" id="3.30.360.10">
    <property type="entry name" value="Dihydrodipicolinate Reductase, domain 2"/>
    <property type="match status" value="1"/>
</dbReference>
<dbReference type="Pfam" id="PF22725">
    <property type="entry name" value="GFO_IDH_MocA_C3"/>
    <property type="match status" value="1"/>
</dbReference>
<sequence>MSDNFINRRKFIANSALTLGGLFVADMALFGKATSSENTVQVGVIGTGKRGLGLINTIEKVSGLKVAACCDIIPENLHAAMAKADPKAKAYTDYEQLLADKNIDAVIIATPLYLHYPMAVAALSADKHVYVEKSMAFTIEQSLDLVKRVRNSRFVFQVGFQYRNFELYHKIKDVVNQGWIGDTYSFECQYNRNSDWRYPVNDPKLEKVINWRMYKDLCGGPLSELCAHQIDAVNYITNSHPIKVMGLGGIDYWKDGRETHDNVRTVYEYEHGIKATYTSVLSNAFNGYQIRILGNKATIEIERNKAYLYPEATKRTLGTVDGVTGATILNATQGERTEIEYLGPGEKMVEPTINALNDFADCIVNGNKPVSNVETGRDSAIAICMGLDAIETEKTQYWKPEYDMLS</sequence>
<feature type="domain" description="Gfo/Idh/MocA-like oxidoreductase N-terminal" evidence="1">
    <location>
        <begin position="41"/>
        <end position="160"/>
    </location>
</feature>
<evidence type="ECO:0000313" key="4">
    <source>
        <dbReference type="Proteomes" id="UP000239711"/>
    </source>
</evidence>
<dbReference type="EMBL" id="PVBQ01000004">
    <property type="protein sequence ID" value="PRD48299.1"/>
    <property type="molecule type" value="Genomic_DNA"/>
</dbReference>